<gene>
    <name evidence="2" type="ORF">STA1M1_08690</name>
</gene>
<feature type="region of interest" description="Disordered" evidence="1">
    <location>
        <begin position="1"/>
        <end position="55"/>
    </location>
</feature>
<organism evidence="2 3">
    <name type="scientific">Sinisalibacter aestuarii</name>
    <dbReference type="NCBI Taxonomy" id="2949426"/>
    <lineage>
        <taxon>Bacteria</taxon>
        <taxon>Pseudomonadati</taxon>
        <taxon>Pseudomonadota</taxon>
        <taxon>Alphaproteobacteria</taxon>
        <taxon>Rhodobacterales</taxon>
        <taxon>Roseobacteraceae</taxon>
        <taxon>Sinisalibacter</taxon>
    </lineage>
</organism>
<proteinExistence type="predicted"/>
<keyword evidence="3" id="KW-1185">Reference proteome</keyword>
<dbReference type="EMBL" id="BROH01000001">
    <property type="protein sequence ID" value="GKY87000.1"/>
    <property type="molecule type" value="Genomic_DNA"/>
</dbReference>
<accession>A0ABQ5LPT0</accession>
<dbReference type="Proteomes" id="UP001144205">
    <property type="component" value="Unassembled WGS sequence"/>
</dbReference>
<dbReference type="RefSeq" id="WP_281840938.1">
    <property type="nucleotide sequence ID" value="NZ_BROH01000001.1"/>
</dbReference>
<evidence type="ECO:0000313" key="3">
    <source>
        <dbReference type="Proteomes" id="UP001144205"/>
    </source>
</evidence>
<evidence type="ECO:0000313" key="2">
    <source>
        <dbReference type="EMBL" id="GKY87000.1"/>
    </source>
</evidence>
<evidence type="ECO:0000256" key="1">
    <source>
        <dbReference type="SAM" id="MobiDB-lite"/>
    </source>
</evidence>
<reference evidence="2" key="1">
    <citation type="journal article" date="2023" name="Int. J. Syst. Evol. Microbiol.">
        <title>Sinisalibacter aestuarii sp. nov., isolated from estuarine sediment of the Arakawa River.</title>
        <authorList>
            <person name="Arafat S.T."/>
            <person name="Hirano S."/>
            <person name="Sato A."/>
            <person name="Takeuchi K."/>
            <person name="Yasuda T."/>
            <person name="Terahara T."/>
            <person name="Hamada M."/>
            <person name="Kobayashi T."/>
        </authorList>
    </citation>
    <scope>NUCLEOTIDE SEQUENCE</scope>
    <source>
        <strain evidence="2">B-399</strain>
    </source>
</reference>
<protein>
    <submittedName>
        <fullName evidence="2">Uncharacterized protein</fullName>
    </submittedName>
</protein>
<sequence length="55" mass="5709">MTRKTKKPAPAGKGGVPKSTPKPSRTPAHLPGQPGKGGFDKSVKHIPLPGKSRGR</sequence>
<name>A0ABQ5LPT0_9RHOB</name>
<comment type="caution">
    <text evidence="2">The sequence shown here is derived from an EMBL/GenBank/DDBJ whole genome shotgun (WGS) entry which is preliminary data.</text>
</comment>